<proteinExistence type="predicted"/>
<keyword evidence="1" id="KW-0812">Transmembrane</keyword>
<name>A0A645DWY1_9ZZZZ</name>
<reference evidence="2" key="1">
    <citation type="submission" date="2019-08" db="EMBL/GenBank/DDBJ databases">
        <authorList>
            <person name="Kucharzyk K."/>
            <person name="Murdoch R.W."/>
            <person name="Higgins S."/>
            <person name="Loffler F."/>
        </authorList>
    </citation>
    <scope>NUCLEOTIDE SEQUENCE</scope>
</reference>
<evidence type="ECO:0000256" key="1">
    <source>
        <dbReference type="SAM" id="Phobius"/>
    </source>
</evidence>
<sequence length="200" mass="21996">MIGICRIGIAWIPAVFVLCVHIRFFVDEFRRGRRRWPVVVGNDDRCADGAVDIDPIRVYAPEADTSAGRGGTQFFIVGNIHLPLSVFRVLALFAADRNRVEQIASGDAAGILRIYVFAFNLPHLLIGVLAHDCEGTPGGHFLAAPRGADHHALLCPFTVLRLIDDYALRADVGDDHPVAVRRRHCVRCVGRNADALIGRQ</sequence>
<keyword evidence="1" id="KW-0472">Membrane</keyword>
<protein>
    <submittedName>
        <fullName evidence="2">Uncharacterized protein</fullName>
    </submittedName>
</protein>
<dbReference type="AlphaFoldDB" id="A0A645DWY1"/>
<gene>
    <name evidence="2" type="ORF">SDC9_141172</name>
</gene>
<dbReference type="EMBL" id="VSSQ01040729">
    <property type="protein sequence ID" value="MPM94030.1"/>
    <property type="molecule type" value="Genomic_DNA"/>
</dbReference>
<comment type="caution">
    <text evidence="2">The sequence shown here is derived from an EMBL/GenBank/DDBJ whole genome shotgun (WGS) entry which is preliminary data.</text>
</comment>
<organism evidence="2">
    <name type="scientific">bioreactor metagenome</name>
    <dbReference type="NCBI Taxonomy" id="1076179"/>
    <lineage>
        <taxon>unclassified sequences</taxon>
        <taxon>metagenomes</taxon>
        <taxon>ecological metagenomes</taxon>
    </lineage>
</organism>
<accession>A0A645DWY1</accession>
<keyword evidence="1" id="KW-1133">Transmembrane helix</keyword>
<feature type="transmembrane region" description="Helical" evidence="1">
    <location>
        <begin position="6"/>
        <end position="26"/>
    </location>
</feature>
<evidence type="ECO:0000313" key="2">
    <source>
        <dbReference type="EMBL" id="MPM94030.1"/>
    </source>
</evidence>